<evidence type="ECO:0000313" key="1">
    <source>
        <dbReference type="EMBL" id="KII72313.1"/>
    </source>
</evidence>
<proteinExistence type="predicted"/>
<dbReference type="AlphaFoldDB" id="A0A0C2JS98"/>
<sequence length="137" mass="15920">MEELKSYLKLKKLPHGARRLRRFNPLSEMKQFTFKDGAEFKINSNFRDSKFKQFVDAFKIKKNVPSRLPSLHVDDYSAIQLPHPKHFPVNPLFPSLINPTSIFSVVPPPFNPDFLKNAPLVLQNMLNQVQNKNALFK</sequence>
<comment type="caution">
    <text evidence="1">The sequence shown here is derived from an EMBL/GenBank/DDBJ whole genome shotgun (WGS) entry which is preliminary data.</text>
</comment>
<dbReference type="Proteomes" id="UP000031668">
    <property type="component" value="Unassembled WGS sequence"/>
</dbReference>
<evidence type="ECO:0000313" key="2">
    <source>
        <dbReference type="Proteomes" id="UP000031668"/>
    </source>
</evidence>
<accession>A0A0C2JS98</accession>
<protein>
    <submittedName>
        <fullName evidence="1">Uncharacterized protein</fullName>
    </submittedName>
</protein>
<dbReference type="EMBL" id="JWZT01001295">
    <property type="protein sequence ID" value="KII72313.1"/>
    <property type="molecule type" value="Genomic_DNA"/>
</dbReference>
<keyword evidence="2" id="KW-1185">Reference proteome</keyword>
<organism evidence="1 2">
    <name type="scientific">Thelohanellus kitauei</name>
    <name type="common">Myxosporean</name>
    <dbReference type="NCBI Taxonomy" id="669202"/>
    <lineage>
        <taxon>Eukaryota</taxon>
        <taxon>Metazoa</taxon>
        <taxon>Cnidaria</taxon>
        <taxon>Myxozoa</taxon>
        <taxon>Myxosporea</taxon>
        <taxon>Bivalvulida</taxon>
        <taxon>Platysporina</taxon>
        <taxon>Myxobolidae</taxon>
        <taxon>Thelohanellus</taxon>
    </lineage>
</organism>
<name>A0A0C2JS98_THEKT</name>
<reference evidence="1 2" key="1">
    <citation type="journal article" date="2014" name="Genome Biol. Evol.">
        <title>The genome of the myxosporean Thelohanellus kitauei shows adaptations to nutrient acquisition within its fish host.</title>
        <authorList>
            <person name="Yang Y."/>
            <person name="Xiong J."/>
            <person name="Zhou Z."/>
            <person name="Huo F."/>
            <person name="Miao W."/>
            <person name="Ran C."/>
            <person name="Liu Y."/>
            <person name="Zhang J."/>
            <person name="Feng J."/>
            <person name="Wang M."/>
            <person name="Wang M."/>
            <person name="Wang L."/>
            <person name="Yao B."/>
        </authorList>
    </citation>
    <scope>NUCLEOTIDE SEQUENCE [LARGE SCALE GENOMIC DNA]</scope>
    <source>
        <strain evidence="1">Wuqing</strain>
    </source>
</reference>
<gene>
    <name evidence="1" type="ORF">RF11_10013</name>
</gene>